<comment type="subcellular location">
    <subcellularLocation>
        <location evidence="1">Mitochondrion outer membrane</location>
    </subcellularLocation>
</comment>
<name>A0AAD4MJ10_9BILA</name>
<evidence type="ECO:0000256" key="1">
    <source>
        <dbReference type="ARBA" id="ARBA00004294"/>
    </source>
</evidence>
<evidence type="ECO:0000256" key="2">
    <source>
        <dbReference type="ARBA" id="ARBA00022448"/>
    </source>
</evidence>
<dbReference type="PANTHER" id="PTHR34596:SF2">
    <property type="entry name" value="CHITOPORIN"/>
    <property type="match status" value="1"/>
</dbReference>
<keyword evidence="3" id="KW-0472">Membrane</keyword>
<dbReference type="InterPro" id="IPR023614">
    <property type="entry name" value="Porin_dom_sf"/>
</dbReference>
<reference evidence="7" key="1">
    <citation type="submission" date="2022-01" db="EMBL/GenBank/DDBJ databases">
        <title>Genome Sequence Resource for Two Populations of Ditylenchus destructor, the Migratory Endoparasitic Phytonematode.</title>
        <authorList>
            <person name="Zhang H."/>
            <person name="Lin R."/>
            <person name="Xie B."/>
        </authorList>
    </citation>
    <scope>NUCLEOTIDE SEQUENCE</scope>
    <source>
        <strain evidence="7">BazhouSP</strain>
    </source>
</reference>
<dbReference type="Gene3D" id="2.40.160.10">
    <property type="entry name" value="Porin"/>
    <property type="match status" value="1"/>
</dbReference>
<dbReference type="GO" id="GO:0005741">
    <property type="term" value="C:mitochondrial outer membrane"/>
    <property type="evidence" value="ECO:0007669"/>
    <property type="project" value="UniProtKB-SubCell"/>
</dbReference>
<keyword evidence="5" id="KW-1000">Mitochondrion outer membrane</keyword>
<feature type="region of interest" description="Disordered" evidence="6">
    <location>
        <begin position="79"/>
        <end position="101"/>
    </location>
</feature>
<organism evidence="7 8">
    <name type="scientific">Ditylenchus destructor</name>
    <dbReference type="NCBI Taxonomy" id="166010"/>
    <lineage>
        <taxon>Eukaryota</taxon>
        <taxon>Metazoa</taxon>
        <taxon>Ecdysozoa</taxon>
        <taxon>Nematoda</taxon>
        <taxon>Chromadorea</taxon>
        <taxon>Rhabditida</taxon>
        <taxon>Tylenchina</taxon>
        <taxon>Tylenchomorpha</taxon>
        <taxon>Sphaerularioidea</taxon>
        <taxon>Anguinidae</taxon>
        <taxon>Anguininae</taxon>
        <taxon>Ditylenchus</taxon>
    </lineage>
</organism>
<keyword evidence="2" id="KW-0813">Transport</keyword>
<dbReference type="InterPro" id="IPR005318">
    <property type="entry name" value="OM_porin_bac"/>
</dbReference>
<keyword evidence="4" id="KW-0732">Signal</keyword>
<proteinExistence type="predicted"/>
<dbReference type="GO" id="GO:0015288">
    <property type="term" value="F:porin activity"/>
    <property type="evidence" value="ECO:0007669"/>
    <property type="project" value="TreeGrafter"/>
</dbReference>
<keyword evidence="3" id="KW-1134">Transmembrane beta strand</keyword>
<dbReference type="AlphaFoldDB" id="A0AAD4MJ10"/>
<keyword evidence="8" id="KW-1185">Reference proteome</keyword>
<comment type="caution">
    <text evidence="7">The sequence shown here is derived from an EMBL/GenBank/DDBJ whole genome shotgun (WGS) entry which is preliminary data.</text>
</comment>
<dbReference type="Pfam" id="PF03573">
    <property type="entry name" value="OprD"/>
    <property type="match status" value="1"/>
</dbReference>
<dbReference type="Proteomes" id="UP001201812">
    <property type="component" value="Unassembled WGS sequence"/>
</dbReference>
<dbReference type="EMBL" id="JAKKPZ010000914">
    <property type="protein sequence ID" value="KAI1691524.1"/>
    <property type="molecule type" value="Genomic_DNA"/>
</dbReference>
<evidence type="ECO:0000256" key="6">
    <source>
        <dbReference type="SAM" id="MobiDB-lite"/>
    </source>
</evidence>
<evidence type="ECO:0000256" key="3">
    <source>
        <dbReference type="ARBA" id="ARBA00022452"/>
    </source>
</evidence>
<gene>
    <name evidence="7" type="ORF">DdX_21836</name>
</gene>
<evidence type="ECO:0000256" key="4">
    <source>
        <dbReference type="ARBA" id="ARBA00022729"/>
    </source>
</evidence>
<accession>A0AAD4MJ10</accession>
<evidence type="ECO:0000313" key="8">
    <source>
        <dbReference type="Proteomes" id="UP001201812"/>
    </source>
</evidence>
<sequence length="235" mass="25909">MRYEVDAAQWGAPGLSLGAAYIRGSGIDGSRVPARGGYAWLGYGRGGEHWERDLWLRYTVREGRAKGLALLLRYGEAPQQQGAGRTSHAPDPRGGGVPVERLTGKELPVSAPPWRWREVSSRRSRPDRAACRRAHAARSSAPACRCRARPAPNAARPWRKGRSVGGGHEFEHAFLHQVLQPVRQDVLWGRPGSAGIRRKRFMPSKASRITSSDHWSPTMSSARAIGHASALRLFR</sequence>
<protein>
    <submittedName>
        <fullName evidence="7">Outer membrane porin, oprD family domain-containing protein</fullName>
    </submittedName>
</protein>
<dbReference type="PANTHER" id="PTHR34596">
    <property type="entry name" value="CHITOPORIN"/>
    <property type="match status" value="1"/>
</dbReference>
<evidence type="ECO:0000313" key="7">
    <source>
        <dbReference type="EMBL" id="KAI1691524.1"/>
    </source>
</evidence>
<evidence type="ECO:0000256" key="5">
    <source>
        <dbReference type="ARBA" id="ARBA00022787"/>
    </source>
</evidence>
<keyword evidence="5" id="KW-0496">Mitochondrion</keyword>
<keyword evidence="3" id="KW-0812">Transmembrane</keyword>